<reference evidence="1 2" key="1">
    <citation type="submission" date="2016-10" db="EMBL/GenBank/DDBJ databases">
        <title>Genome sequence of the basidiomycete white-rot fungus Trametes pubescens.</title>
        <authorList>
            <person name="Makela M.R."/>
            <person name="Granchi Z."/>
            <person name="Peng M."/>
            <person name="De Vries R.P."/>
            <person name="Grigoriev I."/>
            <person name="Riley R."/>
            <person name="Hilden K."/>
        </authorList>
    </citation>
    <scope>NUCLEOTIDE SEQUENCE [LARGE SCALE GENOMIC DNA]</scope>
    <source>
        <strain evidence="1 2">FBCC735</strain>
    </source>
</reference>
<sequence>MPRFLDTCTGQFVWVHDAGAVAYAILSHTWRSEREGHGEQSYDDVDASSHRRMDIDLLKCRCFALAHDGSEDVSGDCLGMVRKSGTMLTMQMMTHHFGRDRVVEALATVVD</sequence>
<dbReference type="Proteomes" id="UP000184267">
    <property type="component" value="Unassembled WGS sequence"/>
</dbReference>
<organism evidence="1 2">
    <name type="scientific">Trametes pubescens</name>
    <name type="common">White-rot fungus</name>
    <dbReference type="NCBI Taxonomy" id="154538"/>
    <lineage>
        <taxon>Eukaryota</taxon>
        <taxon>Fungi</taxon>
        <taxon>Dikarya</taxon>
        <taxon>Basidiomycota</taxon>
        <taxon>Agaricomycotina</taxon>
        <taxon>Agaricomycetes</taxon>
        <taxon>Polyporales</taxon>
        <taxon>Polyporaceae</taxon>
        <taxon>Trametes</taxon>
    </lineage>
</organism>
<keyword evidence="2" id="KW-1185">Reference proteome</keyword>
<name>A0A1M2V938_TRAPU</name>
<evidence type="ECO:0000313" key="1">
    <source>
        <dbReference type="EMBL" id="OJT04035.1"/>
    </source>
</evidence>
<dbReference type="EMBL" id="MNAD01001563">
    <property type="protein sequence ID" value="OJT04035.1"/>
    <property type="molecule type" value="Genomic_DNA"/>
</dbReference>
<comment type="caution">
    <text evidence="1">The sequence shown here is derived from an EMBL/GenBank/DDBJ whole genome shotgun (WGS) entry which is preliminary data.</text>
</comment>
<dbReference type="AlphaFoldDB" id="A0A1M2V938"/>
<protein>
    <submittedName>
        <fullName evidence="1">Uncharacterized protein</fullName>
    </submittedName>
</protein>
<gene>
    <name evidence="1" type="ORF">TRAPUB_5271</name>
</gene>
<accession>A0A1M2V938</accession>
<evidence type="ECO:0000313" key="2">
    <source>
        <dbReference type="Proteomes" id="UP000184267"/>
    </source>
</evidence>
<proteinExistence type="predicted"/>